<evidence type="ECO:0000313" key="5">
    <source>
        <dbReference type="Proteomes" id="UP000740926"/>
    </source>
</evidence>
<gene>
    <name evidence="4" type="ORF">G6F50_007557</name>
</gene>
<keyword evidence="5" id="KW-1185">Reference proteome</keyword>
<name>A0A9P6Z120_9FUNG</name>
<evidence type="ECO:0000256" key="2">
    <source>
        <dbReference type="ARBA" id="ARBA00022840"/>
    </source>
</evidence>
<organism evidence="4 5">
    <name type="scientific">Rhizopus delemar</name>
    <dbReference type="NCBI Taxonomy" id="936053"/>
    <lineage>
        <taxon>Eukaryota</taxon>
        <taxon>Fungi</taxon>
        <taxon>Fungi incertae sedis</taxon>
        <taxon>Mucoromycota</taxon>
        <taxon>Mucoromycotina</taxon>
        <taxon>Mucoromycetes</taxon>
        <taxon>Mucorales</taxon>
        <taxon>Mucorineae</taxon>
        <taxon>Rhizopodaceae</taxon>
        <taxon>Rhizopus</taxon>
    </lineage>
</organism>
<dbReference type="Gene3D" id="1.10.510.10">
    <property type="entry name" value="Transferase(Phosphotransferase) domain 1"/>
    <property type="match status" value="1"/>
</dbReference>
<dbReference type="SUPFAM" id="SSF56112">
    <property type="entry name" value="Protein kinase-like (PK-like)"/>
    <property type="match status" value="1"/>
</dbReference>
<keyword evidence="1" id="KW-0547">Nucleotide-binding</keyword>
<dbReference type="Pfam" id="PF00069">
    <property type="entry name" value="Pkinase"/>
    <property type="match status" value="1"/>
</dbReference>
<sequence>MNELSDCLLECDVNFYRNYALPIIKNNPKLFDLDGFESILHENILSNKTIKEFFYEFKVDKSSQYELNPKYGRYVWDMADQWYQKWSVVFSIEHMCNWVPKGTHKMKMFEATAWLNRTADRYHIQSDHLELMQDACRYISDWHQSNRALALKGIFKLNTMPFYPPTWFINKSKQSKSECMAPSYLATFLPPYRLEHVPERWDQVFLKGLTVQPGQKSNLDPILINTTISILGLTVHFDEQSQSSRLMFVMPKAKFGNLESHIQNELPTDYLKPCQLALSITMDIKNLHWTFIHGNIHPRNILMNYADYVGELVDVSFMKRTNDTTLSLAGRWPYLASEIVSTGQSTEADIYALGIILWQLISRVTFPNDAPVHPHIYRIEPIPDVLKEWQDIYIDCLSKDPSKRPNAYDLHKRLTDLYSQLKQNPVPISGTTLDYIKSRRQESDRFLDNYHTTNPQKTFNSQSNDILYPSGDQVWTASVTRFSHPFFTSYPNILQFKHE</sequence>
<keyword evidence="2" id="KW-0067">ATP-binding</keyword>
<proteinExistence type="predicted"/>
<dbReference type="GO" id="GO:0005524">
    <property type="term" value="F:ATP binding"/>
    <property type="evidence" value="ECO:0007669"/>
    <property type="project" value="UniProtKB-KW"/>
</dbReference>
<comment type="caution">
    <text evidence="4">The sequence shown here is derived from an EMBL/GenBank/DDBJ whole genome shotgun (WGS) entry which is preliminary data.</text>
</comment>
<dbReference type="Proteomes" id="UP000740926">
    <property type="component" value="Unassembled WGS sequence"/>
</dbReference>
<dbReference type="PROSITE" id="PS50011">
    <property type="entry name" value="PROTEIN_KINASE_DOM"/>
    <property type="match status" value="1"/>
</dbReference>
<reference evidence="4 5" key="1">
    <citation type="journal article" date="2020" name="Microb. Genom.">
        <title>Genetic diversity of clinical and environmental Mucorales isolates obtained from an investigation of mucormycosis cases among solid organ transplant recipients.</title>
        <authorList>
            <person name="Nguyen M.H."/>
            <person name="Kaul D."/>
            <person name="Muto C."/>
            <person name="Cheng S.J."/>
            <person name="Richter R.A."/>
            <person name="Bruno V.M."/>
            <person name="Liu G."/>
            <person name="Beyhan S."/>
            <person name="Sundermann A.J."/>
            <person name="Mounaud S."/>
            <person name="Pasculle A.W."/>
            <person name="Nierman W.C."/>
            <person name="Driscoll E."/>
            <person name="Cumbie R."/>
            <person name="Clancy C.J."/>
            <person name="Dupont C.L."/>
        </authorList>
    </citation>
    <scope>NUCLEOTIDE SEQUENCE [LARGE SCALE GENOMIC DNA]</scope>
    <source>
        <strain evidence="4 5">GL24</strain>
    </source>
</reference>
<dbReference type="EMBL" id="JAANIU010001216">
    <property type="protein sequence ID" value="KAG1568146.1"/>
    <property type="molecule type" value="Genomic_DNA"/>
</dbReference>
<dbReference type="GO" id="GO:0004674">
    <property type="term" value="F:protein serine/threonine kinase activity"/>
    <property type="evidence" value="ECO:0007669"/>
    <property type="project" value="TreeGrafter"/>
</dbReference>
<protein>
    <recommendedName>
        <fullName evidence="3">Protein kinase domain-containing protein</fullName>
    </recommendedName>
</protein>
<feature type="domain" description="Protein kinase" evidence="3">
    <location>
        <begin position="109"/>
        <end position="414"/>
    </location>
</feature>
<dbReference type="InterPro" id="IPR000719">
    <property type="entry name" value="Prot_kinase_dom"/>
</dbReference>
<dbReference type="PANTHER" id="PTHR44329">
    <property type="entry name" value="SERINE/THREONINE-PROTEIN KINASE TNNI3K-RELATED"/>
    <property type="match status" value="1"/>
</dbReference>
<evidence type="ECO:0000259" key="3">
    <source>
        <dbReference type="PROSITE" id="PS50011"/>
    </source>
</evidence>
<dbReference type="InterPro" id="IPR051681">
    <property type="entry name" value="Ser/Thr_Kinases-Pseudokinases"/>
</dbReference>
<dbReference type="PANTHER" id="PTHR44329:SF298">
    <property type="entry name" value="MIXED LINEAGE KINASE DOMAIN-LIKE PROTEIN"/>
    <property type="match status" value="1"/>
</dbReference>
<dbReference type="InterPro" id="IPR011009">
    <property type="entry name" value="Kinase-like_dom_sf"/>
</dbReference>
<dbReference type="AlphaFoldDB" id="A0A9P6Z120"/>
<evidence type="ECO:0000313" key="4">
    <source>
        <dbReference type="EMBL" id="KAG1568146.1"/>
    </source>
</evidence>
<accession>A0A9P6Z120</accession>
<evidence type="ECO:0000256" key="1">
    <source>
        <dbReference type="ARBA" id="ARBA00022741"/>
    </source>
</evidence>
<dbReference type="SMART" id="SM00220">
    <property type="entry name" value="S_TKc"/>
    <property type="match status" value="1"/>
</dbReference>